<comment type="caution">
    <text evidence="2">The sequence shown here is derived from an EMBL/GenBank/DDBJ whole genome shotgun (WGS) entry which is preliminary data.</text>
</comment>
<evidence type="ECO:0000313" key="2">
    <source>
        <dbReference type="EMBL" id="KAK9729487.1"/>
    </source>
</evidence>
<gene>
    <name evidence="2" type="ORF">QE152_g15914</name>
</gene>
<sequence length="89" mass="10819">MYRQRIFQYSNFLLLISFLIAGSLLFQLRNLYNNHQRHLRIQGYTKDVMQLTEDMNVIRRVANTSMGLLRKLEQYVNNDHTHKYKRKLS</sequence>
<keyword evidence="1" id="KW-0472">Membrane</keyword>
<dbReference type="EMBL" id="JASPKY010000160">
    <property type="protein sequence ID" value="KAK9729487.1"/>
    <property type="molecule type" value="Genomic_DNA"/>
</dbReference>
<keyword evidence="3" id="KW-1185">Reference proteome</keyword>
<organism evidence="2 3">
    <name type="scientific">Popillia japonica</name>
    <name type="common">Japanese beetle</name>
    <dbReference type="NCBI Taxonomy" id="7064"/>
    <lineage>
        <taxon>Eukaryota</taxon>
        <taxon>Metazoa</taxon>
        <taxon>Ecdysozoa</taxon>
        <taxon>Arthropoda</taxon>
        <taxon>Hexapoda</taxon>
        <taxon>Insecta</taxon>
        <taxon>Pterygota</taxon>
        <taxon>Neoptera</taxon>
        <taxon>Endopterygota</taxon>
        <taxon>Coleoptera</taxon>
        <taxon>Polyphaga</taxon>
        <taxon>Scarabaeiformia</taxon>
        <taxon>Scarabaeidae</taxon>
        <taxon>Rutelinae</taxon>
        <taxon>Popillia</taxon>
    </lineage>
</organism>
<feature type="transmembrane region" description="Helical" evidence="1">
    <location>
        <begin position="6"/>
        <end position="28"/>
    </location>
</feature>
<keyword evidence="1" id="KW-1133">Transmembrane helix</keyword>
<evidence type="ECO:0000256" key="1">
    <source>
        <dbReference type="SAM" id="Phobius"/>
    </source>
</evidence>
<dbReference type="Proteomes" id="UP001458880">
    <property type="component" value="Unassembled WGS sequence"/>
</dbReference>
<name>A0AAW1L6Q8_POPJA</name>
<keyword evidence="1" id="KW-0812">Transmembrane</keyword>
<dbReference type="AlphaFoldDB" id="A0AAW1L6Q8"/>
<evidence type="ECO:0000313" key="3">
    <source>
        <dbReference type="Proteomes" id="UP001458880"/>
    </source>
</evidence>
<proteinExistence type="predicted"/>
<reference evidence="2 3" key="1">
    <citation type="journal article" date="2024" name="BMC Genomics">
        <title>De novo assembly and annotation of Popillia japonica's genome with initial clues to its potential as an invasive pest.</title>
        <authorList>
            <person name="Cucini C."/>
            <person name="Boschi S."/>
            <person name="Funari R."/>
            <person name="Cardaioli E."/>
            <person name="Iannotti N."/>
            <person name="Marturano G."/>
            <person name="Paoli F."/>
            <person name="Bruttini M."/>
            <person name="Carapelli A."/>
            <person name="Frati F."/>
            <person name="Nardi F."/>
        </authorList>
    </citation>
    <scope>NUCLEOTIDE SEQUENCE [LARGE SCALE GENOMIC DNA]</scope>
    <source>
        <strain evidence="2">DMR45628</strain>
    </source>
</reference>
<accession>A0AAW1L6Q8</accession>
<protein>
    <submittedName>
        <fullName evidence="2">Uncharacterized protein</fullName>
    </submittedName>
</protein>